<dbReference type="OrthoDB" id="128830at2759"/>
<dbReference type="InterPro" id="IPR032675">
    <property type="entry name" value="LRR_dom_sf"/>
</dbReference>
<dbReference type="GO" id="GO:0019005">
    <property type="term" value="C:SCF ubiquitin ligase complex"/>
    <property type="evidence" value="ECO:0007669"/>
    <property type="project" value="TreeGrafter"/>
</dbReference>
<gene>
    <name evidence="2" type="ORF">Poli38472_005205</name>
</gene>
<dbReference type="EMBL" id="SPLM01000073">
    <property type="protein sequence ID" value="TMW62587.1"/>
    <property type="molecule type" value="Genomic_DNA"/>
</dbReference>
<dbReference type="Proteomes" id="UP000794436">
    <property type="component" value="Unassembled WGS sequence"/>
</dbReference>
<keyword evidence="1" id="KW-0732">Signal</keyword>
<name>A0A8K1CFW7_PYTOL</name>
<dbReference type="SUPFAM" id="SSF52047">
    <property type="entry name" value="RNI-like"/>
    <property type="match status" value="1"/>
</dbReference>
<dbReference type="AlphaFoldDB" id="A0A8K1CFW7"/>
<evidence type="ECO:0000313" key="2">
    <source>
        <dbReference type="EMBL" id="TMW62587.1"/>
    </source>
</evidence>
<dbReference type="PANTHER" id="PTHR13318">
    <property type="entry name" value="PARTNER OF PAIRED, ISOFORM B-RELATED"/>
    <property type="match status" value="1"/>
</dbReference>
<sequence>MAISTLPLAVLKQILAFTSVGFEEDVVPDGPHLPLRDLRTLMSVSRAWQAVWQQIQDDFATAVLDCTLDFNDDEALDGFKQEIRSRGALLRSLKLNCAPQESHFASELVDKHVDWLELFAWCPHLERLDLSEVSAVHLTPIIEASSRQCSSLQALILGEDVDTPPIRHSVFTAMKRWKTRGCTRGLRQLRFPQTTSIKPNEAKGDEFLLQVARFAPNIEYLDGWKASYVDLGRIKCSEQLLCSLSVWNRFCAACTSLRELNWVALPLNDAYFEAFSQFPKPKLETLVFAGVEGPRTADNATGGCQYSTSGITRLLTACPNLTTLHVVFDMNLDVDSPYCRQHLWNDDFFVGVGRSCLRLRELSMLELDGGVLNSIPTPIETISDTGIMALAAIPDLRSLDLKATKCSGQGVFALMFGAPKTGSPRVVTLDVGCLFLEGFLDDDEEGIVTFYEVVLDTLQRLTTHEKQLEGRRFRITLKNNSRRDPDTPEWRESVQSLRSQTSVCVVMEETDGRIDRMIFRSE</sequence>
<dbReference type="GO" id="GO:0031146">
    <property type="term" value="P:SCF-dependent proteasomal ubiquitin-dependent protein catabolic process"/>
    <property type="evidence" value="ECO:0007669"/>
    <property type="project" value="TreeGrafter"/>
</dbReference>
<evidence type="ECO:0000313" key="3">
    <source>
        <dbReference type="Proteomes" id="UP000794436"/>
    </source>
</evidence>
<feature type="signal peptide" evidence="1">
    <location>
        <begin position="1"/>
        <end position="16"/>
    </location>
</feature>
<comment type="caution">
    <text evidence="2">The sequence shown here is derived from an EMBL/GenBank/DDBJ whole genome shotgun (WGS) entry which is preliminary data.</text>
</comment>
<proteinExistence type="predicted"/>
<reference evidence="2" key="1">
    <citation type="submission" date="2019-03" db="EMBL/GenBank/DDBJ databases">
        <title>Long read genome sequence of the mycoparasitic Pythium oligandrum ATCC 38472 isolated from sugarbeet rhizosphere.</title>
        <authorList>
            <person name="Gaulin E."/>
        </authorList>
    </citation>
    <scope>NUCLEOTIDE SEQUENCE</scope>
    <source>
        <strain evidence="2">ATCC 38472_TT</strain>
    </source>
</reference>
<feature type="chain" id="PRO_5035481221" description="F-box domain-containing protein" evidence="1">
    <location>
        <begin position="17"/>
        <end position="522"/>
    </location>
</feature>
<protein>
    <recommendedName>
        <fullName evidence="4">F-box domain-containing protein</fullName>
    </recommendedName>
</protein>
<dbReference type="Gene3D" id="3.80.10.10">
    <property type="entry name" value="Ribonuclease Inhibitor"/>
    <property type="match status" value="1"/>
</dbReference>
<keyword evidence="3" id="KW-1185">Reference proteome</keyword>
<evidence type="ECO:0000256" key="1">
    <source>
        <dbReference type="SAM" id="SignalP"/>
    </source>
</evidence>
<accession>A0A8K1CFW7</accession>
<evidence type="ECO:0008006" key="4">
    <source>
        <dbReference type="Google" id="ProtNLM"/>
    </source>
</evidence>
<organism evidence="2 3">
    <name type="scientific">Pythium oligandrum</name>
    <name type="common">Mycoparasitic fungus</name>
    <dbReference type="NCBI Taxonomy" id="41045"/>
    <lineage>
        <taxon>Eukaryota</taxon>
        <taxon>Sar</taxon>
        <taxon>Stramenopiles</taxon>
        <taxon>Oomycota</taxon>
        <taxon>Peronosporomycetes</taxon>
        <taxon>Pythiales</taxon>
        <taxon>Pythiaceae</taxon>
        <taxon>Pythium</taxon>
    </lineage>
</organism>